<dbReference type="Pfam" id="PF02749">
    <property type="entry name" value="QRPTase_N"/>
    <property type="match status" value="1"/>
</dbReference>
<gene>
    <name evidence="16" type="primary">nadC</name>
    <name evidence="16" type="ORF">IPN91_01060</name>
</gene>
<protein>
    <recommendedName>
        <fullName evidence="11">Probable nicotinate-nucleotide pyrophosphorylase [carboxylating]</fullName>
        <ecNumber evidence="5">2.4.2.19</ecNumber>
    </recommendedName>
    <alternativeName>
        <fullName evidence="9">Quinolinate phosphoribosyltransferase [decarboxylating]</fullName>
    </alternativeName>
</protein>
<reference evidence="16 17" key="1">
    <citation type="submission" date="2020-10" db="EMBL/GenBank/DDBJ databases">
        <title>Connecting structure to function with the recovery of over 1000 high-quality activated sludge metagenome-assembled genomes encoding full-length rRNA genes using long-read sequencing.</title>
        <authorList>
            <person name="Singleton C.M."/>
            <person name="Petriglieri F."/>
            <person name="Kristensen J.M."/>
            <person name="Kirkegaard R.H."/>
            <person name="Michaelsen T.Y."/>
            <person name="Andersen M.H."/>
            <person name="Karst S.M."/>
            <person name="Dueholm M.S."/>
            <person name="Nielsen P.H."/>
            <person name="Albertsen M."/>
        </authorList>
    </citation>
    <scope>NUCLEOTIDE SEQUENCE [LARGE SCALE GENOMIC DNA]</scope>
    <source>
        <strain evidence="16">OdNE_18-Q3-R46-58_MAXAC.008</strain>
    </source>
</reference>
<name>A0A936K5L5_9BACT</name>
<evidence type="ECO:0000256" key="11">
    <source>
        <dbReference type="ARBA" id="ARBA00069173"/>
    </source>
</evidence>
<dbReference type="GO" id="GO:0034213">
    <property type="term" value="P:quinolinate catabolic process"/>
    <property type="evidence" value="ECO:0007669"/>
    <property type="project" value="TreeGrafter"/>
</dbReference>
<evidence type="ECO:0000256" key="3">
    <source>
        <dbReference type="ARBA" id="ARBA00009400"/>
    </source>
</evidence>
<feature type="domain" description="Quinolinate phosphoribosyl transferase C-terminal" evidence="14">
    <location>
        <begin position="112"/>
        <end position="280"/>
    </location>
</feature>
<evidence type="ECO:0000313" key="17">
    <source>
        <dbReference type="Proteomes" id="UP000709959"/>
    </source>
</evidence>
<dbReference type="FunFam" id="3.90.1170.20:FF:000001">
    <property type="entry name" value="Nicotinate-nucleotide diphosphorylase (Carboxylating)"/>
    <property type="match status" value="1"/>
</dbReference>
<evidence type="ECO:0000256" key="4">
    <source>
        <dbReference type="ARBA" id="ARBA00011218"/>
    </source>
</evidence>
<dbReference type="SUPFAM" id="SSF51690">
    <property type="entry name" value="Nicotinate/Quinolinate PRTase C-terminal domain-like"/>
    <property type="match status" value="1"/>
</dbReference>
<feature type="binding site" evidence="13">
    <location>
        <position position="218"/>
    </location>
    <ligand>
        <name>substrate</name>
    </ligand>
</feature>
<comment type="catalytic activity">
    <reaction evidence="10">
        <text>nicotinate beta-D-ribonucleotide + CO2 + diphosphate = quinolinate + 5-phospho-alpha-D-ribose 1-diphosphate + 2 H(+)</text>
        <dbReference type="Rhea" id="RHEA:12733"/>
        <dbReference type="ChEBI" id="CHEBI:15378"/>
        <dbReference type="ChEBI" id="CHEBI:16526"/>
        <dbReference type="ChEBI" id="CHEBI:29959"/>
        <dbReference type="ChEBI" id="CHEBI:33019"/>
        <dbReference type="ChEBI" id="CHEBI:57502"/>
        <dbReference type="ChEBI" id="CHEBI:58017"/>
        <dbReference type="EC" id="2.4.2.19"/>
    </reaction>
</comment>
<dbReference type="GO" id="GO:0009435">
    <property type="term" value="P:NAD+ biosynthetic process"/>
    <property type="evidence" value="ECO:0007669"/>
    <property type="project" value="InterPro"/>
</dbReference>
<dbReference type="Gene3D" id="3.90.1170.20">
    <property type="entry name" value="Quinolinate phosphoribosyl transferase, N-terminal domain"/>
    <property type="match status" value="1"/>
</dbReference>
<comment type="pathway">
    <text evidence="2">Cofactor biosynthesis; NAD(+) biosynthesis; nicotinate D-ribonucleotide from quinolinate: step 1/1.</text>
</comment>
<evidence type="ECO:0000313" key="16">
    <source>
        <dbReference type="EMBL" id="MBK8571235.1"/>
    </source>
</evidence>
<dbReference type="EC" id="2.4.2.19" evidence="5"/>
<feature type="binding site" evidence="13">
    <location>
        <position position="166"/>
    </location>
    <ligand>
        <name>substrate</name>
    </ligand>
</feature>
<evidence type="ECO:0000259" key="15">
    <source>
        <dbReference type="Pfam" id="PF02749"/>
    </source>
</evidence>
<dbReference type="PANTHER" id="PTHR32179:SF3">
    <property type="entry name" value="NICOTINATE-NUCLEOTIDE PYROPHOSPHORYLASE [CARBOXYLATING]"/>
    <property type="match status" value="1"/>
</dbReference>
<feature type="binding site" evidence="13">
    <location>
        <begin position="132"/>
        <end position="134"/>
    </location>
    <ligand>
        <name>substrate</name>
    </ligand>
</feature>
<accession>A0A936K5L5</accession>
<evidence type="ECO:0000256" key="5">
    <source>
        <dbReference type="ARBA" id="ARBA00011944"/>
    </source>
</evidence>
<feature type="binding site" evidence="13">
    <location>
        <begin position="244"/>
        <end position="246"/>
    </location>
    <ligand>
        <name>substrate</name>
    </ligand>
</feature>
<evidence type="ECO:0000256" key="13">
    <source>
        <dbReference type="PIRSR" id="PIRSR006250-1"/>
    </source>
</evidence>
<dbReference type="AlphaFoldDB" id="A0A936K5L5"/>
<comment type="subunit">
    <text evidence="4">Hexamer formed by 3 homodimers.</text>
</comment>
<dbReference type="GO" id="GO:0004514">
    <property type="term" value="F:nicotinate-nucleotide diphosphorylase (carboxylating) activity"/>
    <property type="evidence" value="ECO:0007669"/>
    <property type="project" value="UniProtKB-EC"/>
</dbReference>
<feature type="domain" description="Quinolinate phosphoribosyl transferase N-terminal" evidence="15">
    <location>
        <begin position="26"/>
        <end position="109"/>
    </location>
</feature>
<evidence type="ECO:0000256" key="2">
    <source>
        <dbReference type="ARBA" id="ARBA00004893"/>
    </source>
</evidence>
<comment type="function">
    <text evidence="1">Involved in the catabolism of quinolinic acid (QA).</text>
</comment>
<dbReference type="InterPro" id="IPR036068">
    <property type="entry name" value="Nicotinate_pribotase-like_C"/>
</dbReference>
<dbReference type="InterPro" id="IPR037128">
    <property type="entry name" value="Quinolinate_PRibosylTase_N_sf"/>
</dbReference>
<keyword evidence="8 12" id="KW-0808">Transferase</keyword>
<evidence type="ECO:0000259" key="14">
    <source>
        <dbReference type="Pfam" id="PF01729"/>
    </source>
</evidence>
<evidence type="ECO:0000256" key="9">
    <source>
        <dbReference type="ARBA" id="ARBA00033102"/>
    </source>
</evidence>
<dbReference type="InterPro" id="IPR013785">
    <property type="entry name" value="Aldolase_TIM"/>
</dbReference>
<dbReference type="InterPro" id="IPR027277">
    <property type="entry name" value="NadC/ModD"/>
</dbReference>
<dbReference type="GO" id="GO:0005737">
    <property type="term" value="C:cytoplasm"/>
    <property type="evidence" value="ECO:0007669"/>
    <property type="project" value="TreeGrafter"/>
</dbReference>
<dbReference type="FunFam" id="3.20.20.70:FF:000030">
    <property type="entry name" value="Nicotinate-nucleotide pyrophosphorylase, carboxylating"/>
    <property type="match status" value="1"/>
</dbReference>
<evidence type="ECO:0000256" key="10">
    <source>
        <dbReference type="ARBA" id="ARBA00047445"/>
    </source>
</evidence>
<dbReference type="Pfam" id="PF01729">
    <property type="entry name" value="QRPTase_C"/>
    <property type="match status" value="1"/>
</dbReference>
<dbReference type="Gene3D" id="3.20.20.70">
    <property type="entry name" value="Aldolase class I"/>
    <property type="match status" value="1"/>
</dbReference>
<sequence>MFHPPHPETYREQLGAFLREDWGTQDWTTAAVPDRPMTARVVAKGDLVLAGLPVAREVFRLTEPALAVSLKCEDGQRVVKGTEVLRIEGSSHGILLAERVMLNLLQRLSGTATLTRRFVDAIEGTGARILDTRKTTPGLKLLEKYAVRCGGGVNHRLTLGDGVLLKENHLAAAGGVRAAVEAARRAAPNLVKIEVEAETLGQLKACLELPEVDGVLLDNMSLEQMREAVALRDRSGRRLFLEASGNLSLDRARAVAETGVDFLSVGALTHSAPAVDLSLRMD</sequence>
<feature type="binding site" evidence="13">
    <location>
        <position position="99"/>
    </location>
    <ligand>
        <name>substrate</name>
    </ligand>
</feature>
<organism evidence="16 17">
    <name type="scientific">Candidatus Geothrix odensensis</name>
    <dbReference type="NCBI Taxonomy" id="2954440"/>
    <lineage>
        <taxon>Bacteria</taxon>
        <taxon>Pseudomonadati</taxon>
        <taxon>Acidobacteriota</taxon>
        <taxon>Holophagae</taxon>
        <taxon>Holophagales</taxon>
        <taxon>Holophagaceae</taxon>
        <taxon>Geothrix</taxon>
    </lineage>
</organism>
<dbReference type="Proteomes" id="UP000709959">
    <property type="component" value="Unassembled WGS sequence"/>
</dbReference>
<evidence type="ECO:0000256" key="12">
    <source>
        <dbReference type="PIRNR" id="PIRNR006250"/>
    </source>
</evidence>
<dbReference type="CDD" id="cd01572">
    <property type="entry name" value="QPRTase"/>
    <property type="match status" value="1"/>
</dbReference>
<dbReference type="PIRSF" id="PIRSF006250">
    <property type="entry name" value="NadC_ModD"/>
    <property type="match status" value="1"/>
</dbReference>
<keyword evidence="7 12" id="KW-0328">Glycosyltransferase</keyword>
<dbReference type="SUPFAM" id="SSF54675">
    <property type="entry name" value="Nicotinate/Quinolinate PRTase N-terminal domain-like"/>
    <property type="match status" value="1"/>
</dbReference>
<evidence type="ECO:0000256" key="7">
    <source>
        <dbReference type="ARBA" id="ARBA00022676"/>
    </source>
</evidence>
<comment type="similarity">
    <text evidence="3 12">Belongs to the NadC/ModD family.</text>
</comment>
<dbReference type="InterPro" id="IPR022412">
    <property type="entry name" value="Quinolinate_PRibosylTrfase_N"/>
</dbReference>
<proteinExistence type="inferred from homology"/>
<dbReference type="PANTHER" id="PTHR32179">
    <property type="entry name" value="NICOTINATE-NUCLEOTIDE PYROPHOSPHORYLASE [CARBOXYLATING]"/>
    <property type="match status" value="1"/>
</dbReference>
<dbReference type="NCBIfam" id="TIGR00078">
    <property type="entry name" value="nadC"/>
    <property type="match status" value="1"/>
</dbReference>
<feature type="binding site" evidence="13">
    <location>
        <position position="156"/>
    </location>
    <ligand>
        <name>substrate</name>
    </ligand>
</feature>
<evidence type="ECO:0000256" key="8">
    <source>
        <dbReference type="ARBA" id="ARBA00022679"/>
    </source>
</evidence>
<dbReference type="InterPro" id="IPR002638">
    <property type="entry name" value="Quinolinate_PRibosylTrfase_C"/>
</dbReference>
<feature type="binding site" evidence="13">
    <location>
        <position position="196"/>
    </location>
    <ligand>
        <name>substrate</name>
    </ligand>
</feature>
<dbReference type="InterPro" id="IPR004393">
    <property type="entry name" value="NadC"/>
</dbReference>
<evidence type="ECO:0000256" key="1">
    <source>
        <dbReference type="ARBA" id="ARBA00003237"/>
    </source>
</evidence>
<feature type="binding site" evidence="13">
    <location>
        <begin position="265"/>
        <end position="267"/>
    </location>
    <ligand>
        <name>substrate</name>
    </ligand>
</feature>
<comment type="caution">
    <text evidence="16">The sequence shown here is derived from an EMBL/GenBank/DDBJ whole genome shotgun (WGS) entry which is preliminary data.</text>
</comment>
<dbReference type="EMBL" id="JADKCH010000001">
    <property type="protein sequence ID" value="MBK8571235.1"/>
    <property type="molecule type" value="Genomic_DNA"/>
</dbReference>
<evidence type="ECO:0000256" key="6">
    <source>
        <dbReference type="ARBA" id="ARBA00022642"/>
    </source>
</evidence>
<keyword evidence="6" id="KW-0662">Pyridine nucleotide biosynthesis</keyword>